<feature type="domain" description="CBS" evidence="8">
    <location>
        <begin position="221"/>
        <end position="281"/>
    </location>
</feature>
<dbReference type="InterPro" id="IPR005170">
    <property type="entry name" value="Transptr-assoc_dom"/>
</dbReference>
<dbReference type="EMBL" id="CP075587">
    <property type="protein sequence ID" value="QYF48834.1"/>
    <property type="molecule type" value="Genomic_DNA"/>
</dbReference>
<sequence>MTTFYGIITFLFLIGSSALTAVSVALQQMGKLQVEDYLKQKHLPLFFRYFLQIFFGKQKWEGILFSLSFTKHILRIGFVLTAFFLLIKQKMFQSNLSEELLYDQKAMIFIICAIILTSLTTDCLFSLFGRFKPKKTLSILAAPCSLILSMCIPLTAPFFRLIQLLSVKLSQDKKSPFGFRLKDKIHELLQETELGVYLDANEQKLIGSIVSFKERIVREVMVPRVNLVSLPSTTFLTEAAKVFLIENFSRIPVYKDTVDNIVGVLLYKDILKVHIEHQNDAKLLSSSIEKIIKPVLYTPETKKIAYLLQEFRNKQIHLAIVVDEWGGTEGIVTIEDILEELVGEIADEYDVGTESLYTTLPNAEGWIISAKMSILDIEAELGIRIPQSPEYDTIGGFVVHRAGAIPSKGWRLHQDNFDIEILSSTERSIEKIKITHCP</sequence>
<dbReference type="InterPro" id="IPR036318">
    <property type="entry name" value="FAD-bd_PCMH-like_sf"/>
</dbReference>
<evidence type="ECO:0000256" key="4">
    <source>
        <dbReference type="ARBA" id="ARBA00022737"/>
    </source>
</evidence>
<organism evidence="9 10">
    <name type="scientific">Candidatus Rhabdochlamydia oedothoracis</name>
    <dbReference type="NCBI Taxonomy" id="2720720"/>
    <lineage>
        <taxon>Bacteria</taxon>
        <taxon>Pseudomonadati</taxon>
        <taxon>Chlamydiota</taxon>
        <taxon>Chlamydiia</taxon>
        <taxon>Parachlamydiales</taxon>
        <taxon>Candidatus Rhabdochlamydiaceae</taxon>
        <taxon>Candidatus Rhabdochlamydia</taxon>
    </lineage>
</organism>
<feature type="transmembrane region" description="Helical" evidence="7">
    <location>
        <begin position="107"/>
        <end position="128"/>
    </location>
</feature>
<dbReference type="SUPFAM" id="SSF56176">
    <property type="entry name" value="FAD-binding/transporter-associated domain-like"/>
    <property type="match status" value="1"/>
</dbReference>
<dbReference type="Gene3D" id="3.10.580.10">
    <property type="entry name" value="CBS-domain"/>
    <property type="match status" value="1"/>
</dbReference>
<dbReference type="PROSITE" id="PS51371">
    <property type="entry name" value="CBS"/>
    <property type="match status" value="2"/>
</dbReference>
<feature type="transmembrane region" description="Helical" evidence="7">
    <location>
        <begin position="6"/>
        <end position="26"/>
    </location>
</feature>
<dbReference type="Pfam" id="PF00571">
    <property type="entry name" value="CBS"/>
    <property type="match status" value="2"/>
</dbReference>
<protein>
    <submittedName>
        <fullName evidence="9">Transporter associated domain</fullName>
    </submittedName>
</protein>
<evidence type="ECO:0000256" key="5">
    <source>
        <dbReference type="ARBA" id="ARBA00023122"/>
    </source>
</evidence>
<dbReference type="Proteomes" id="UP000826014">
    <property type="component" value="Chromosome"/>
</dbReference>
<dbReference type="InterPro" id="IPR016169">
    <property type="entry name" value="FAD-bd_PCMH_sub2"/>
</dbReference>
<dbReference type="Gene3D" id="3.30.465.10">
    <property type="match status" value="1"/>
</dbReference>
<evidence type="ECO:0000256" key="6">
    <source>
        <dbReference type="PROSITE-ProRule" id="PRU00703"/>
    </source>
</evidence>
<comment type="similarity">
    <text evidence="2">Belongs to the UPF0053 family.</text>
</comment>
<dbReference type="PANTHER" id="PTHR22777:SF32">
    <property type="entry name" value="UPF0053 INNER MEMBRANE PROTEIN YFJD"/>
    <property type="match status" value="1"/>
</dbReference>
<reference evidence="9 10" key="1">
    <citation type="journal article" date="2022" name="bioRxiv">
        <title>Ecology and evolution of chlamydial symbionts of arthropods.</title>
        <authorList>
            <person name="Halter T."/>
            <person name="Koestlbacher S."/>
            <person name="Collingro A."/>
            <person name="Sixt B.S."/>
            <person name="Toenshoff E.R."/>
            <person name="Hendrickx F."/>
            <person name="Kostanjsek R."/>
            <person name="Horn M."/>
        </authorList>
    </citation>
    <scope>NUCLEOTIDE SEQUENCE [LARGE SCALE GENOMIC DNA]</scope>
    <source>
        <strain evidence="9">W744xW776</strain>
    </source>
</reference>
<evidence type="ECO:0000259" key="8">
    <source>
        <dbReference type="PROSITE" id="PS51371"/>
    </source>
</evidence>
<keyword evidence="5 6" id="KW-0129">CBS domain</keyword>
<feature type="transmembrane region" description="Helical" evidence="7">
    <location>
        <begin position="140"/>
        <end position="159"/>
    </location>
</feature>
<feature type="transmembrane region" description="Helical" evidence="7">
    <location>
        <begin position="63"/>
        <end position="87"/>
    </location>
</feature>
<comment type="subcellular location">
    <subcellularLocation>
        <location evidence="1">Cell membrane</location>
        <topology evidence="1">Multi-pass membrane protein</topology>
    </subcellularLocation>
</comment>
<dbReference type="Pfam" id="PF03471">
    <property type="entry name" value="CorC_HlyC"/>
    <property type="match status" value="1"/>
</dbReference>
<dbReference type="PANTHER" id="PTHR22777">
    <property type="entry name" value="HEMOLYSIN-RELATED"/>
    <property type="match status" value="1"/>
</dbReference>
<dbReference type="SMART" id="SM01091">
    <property type="entry name" value="CorC_HlyC"/>
    <property type="match status" value="1"/>
</dbReference>
<dbReference type="CDD" id="cd04590">
    <property type="entry name" value="CBS_pair_CorC_HlyC_assoc"/>
    <property type="match status" value="1"/>
</dbReference>
<evidence type="ECO:0000313" key="9">
    <source>
        <dbReference type="EMBL" id="QYF48834.1"/>
    </source>
</evidence>
<proteinExistence type="inferred from homology"/>
<keyword evidence="7" id="KW-0812">Transmembrane</keyword>
<accession>A0ABX8V6H7</accession>
<dbReference type="RefSeq" id="WP_215216433.1">
    <property type="nucleotide sequence ID" value="NZ_CP075587.1"/>
</dbReference>
<evidence type="ECO:0000256" key="3">
    <source>
        <dbReference type="ARBA" id="ARBA00022475"/>
    </source>
</evidence>
<keyword evidence="3" id="KW-1003">Cell membrane</keyword>
<evidence type="ECO:0000256" key="7">
    <source>
        <dbReference type="SAM" id="Phobius"/>
    </source>
</evidence>
<keyword evidence="4" id="KW-0677">Repeat</keyword>
<evidence type="ECO:0000313" key="10">
    <source>
        <dbReference type="Proteomes" id="UP000826014"/>
    </source>
</evidence>
<name>A0ABX8V6H7_9BACT</name>
<dbReference type="SMART" id="SM00116">
    <property type="entry name" value="CBS"/>
    <property type="match status" value="2"/>
</dbReference>
<keyword evidence="7" id="KW-0472">Membrane</keyword>
<dbReference type="InterPro" id="IPR046342">
    <property type="entry name" value="CBS_dom_sf"/>
</dbReference>
<dbReference type="SUPFAM" id="SSF54631">
    <property type="entry name" value="CBS-domain pair"/>
    <property type="match status" value="1"/>
</dbReference>
<feature type="domain" description="CBS" evidence="8">
    <location>
        <begin position="291"/>
        <end position="348"/>
    </location>
</feature>
<dbReference type="InterPro" id="IPR044751">
    <property type="entry name" value="Ion_transp-like_CBS"/>
</dbReference>
<evidence type="ECO:0000256" key="2">
    <source>
        <dbReference type="ARBA" id="ARBA00006337"/>
    </source>
</evidence>
<dbReference type="InterPro" id="IPR000644">
    <property type="entry name" value="CBS_dom"/>
</dbReference>
<gene>
    <name evidence="9" type="ORF">RHABOEDO_001060</name>
</gene>
<evidence type="ECO:0000256" key="1">
    <source>
        <dbReference type="ARBA" id="ARBA00004651"/>
    </source>
</evidence>
<keyword evidence="10" id="KW-1185">Reference proteome</keyword>
<keyword evidence="7" id="KW-1133">Transmembrane helix</keyword>